<sequence length="509" mass="54305">MDFAAIRAKAEQAASAARTQLQRPSPPSRYTSSTSAAPPSHRPPLAAAAAAAPPPPSRRTAPSNAATQADKDALFSALDEFFSSRLGIQIQPPAPAPAPAPARPQVAPKPARRRTPIAVPVPEAAKQPAPVAPAPTLSSGPPPISRATRPQLSPALAPPASRPDRSYPPAETHSSAALSLLHWLLDPPNLSSILTTSAVPFFLPPPASPSPQPPPLENRSDVRSAYSWLQRGDAKSYVGCFLFGDASIAWIRISWNATAEARGPTALLRGGQVQREGRYRPRPRIEHDWDAERLYRASETYGPRIVRFAQDALARGVPVARGECWDLANEALAACEAESVGGASNKPFPSIARTHGALLYYARAGTGEVVGTWTGGDVYVRPGDIVEWRSVTIREVGMAPGSYSTLGDPEHTAIIVAAGAPLTLPRFDPSGRQPPFLDTAYPLSSLVSLTVVEQSRGYAPSEKTYDLAAMSKGEVWIYRPCGLRDLVGVDEVAAKWPPEVQCWQVGELE</sequence>
<dbReference type="OrthoDB" id="3357271at2759"/>
<feature type="compositionally biased region" description="Low complexity" evidence="1">
    <location>
        <begin position="1"/>
        <end position="17"/>
    </location>
</feature>
<evidence type="ECO:0000256" key="1">
    <source>
        <dbReference type="SAM" id="MobiDB-lite"/>
    </source>
</evidence>
<organism evidence="3 4">
    <name type="scientific">Rhodotorula mucilaginosa</name>
    <name type="common">Yeast</name>
    <name type="synonym">Rhodotorula rubra</name>
    <dbReference type="NCBI Taxonomy" id="5537"/>
    <lineage>
        <taxon>Eukaryota</taxon>
        <taxon>Fungi</taxon>
        <taxon>Dikarya</taxon>
        <taxon>Basidiomycota</taxon>
        <taxon>Pucciniomycotina</taxon>
        <taxon>Microbotryomycetes</taxon>
        <taxon>Sporidiobolales</taxon>
        <taxon>Sporidiobolaceae</taxon>
        <taxon>Rhodotorula</taxon>
    </lineage>
</organism>
<accession>A0A9P6VU99</accession>
<dbReference type="Proteomes" id="UP000777482">
    <property type="component" value="Unassembled WGS sequence"/>
</dbReference>
<comment type="caution">
    <text evidence="3">The sequence shown here is derived from an EMBL/GenBank/DDBJ whole genome shotgun (WGS) entry which is preliminary data.</text>
</comment>
<gene>
    <name evidence="3" type="ORF">C6P46_001985</name>
</gene>
<dbReference type="PRINTS" id="PR01217">
    <property type="entry name" value="PRICHEXTENSN"/>
</dbReference>
<proteinExistence type="predicted"/>
<feature type="region of interest" description="Disordered" evidence="1">
    <location>
        <begin position="89"/>
        <end position="171"/>
    </location>
</feature>
<evidence type="ECO:0000259" key="2">
    <source>
        <dbReference type="Pfam" id="PF25459"/>
    </source>
</evidence>
<protein>
    <recommendedName>
        <fullName evidence="2">BBC1/AIM3 cysteine proteinase-fold domain-containing protein</fullName>
    </recommendedName>
</protein>
<feature type="compositionally biased region" description="Low complexity" evidence="1">
    <location>
        <begin position="28"/>
        <end position="51"/>
    </location>
</feature>
<feature type="compositionally biased region" description="Pro residues" evidence="1">
    <location>
        <begin position="92"/>
        <end position="102"/>
    </location>
</feature>
<dbReference type="InterPro" id="IPR057402">
    <property type="entry name" value="AIM3_BBC1_C"/>
</dbReference>
<feature type="domain" description="BBC1/AIM3 cysteine proteinase-fold" evidence="2">
    <location>
        <begin position="286"/>
        <end position="489"/>
    </location>
</feature>
<feature type="compositionally biased region" description="Low complexity" evidence="1">
    <location>
        <begin position="118"/>
        <end position="129"/>
    </location>
</feature>
<evidence type="ECO:0000313" key="3">
    <source>
        <dbReference type="EMBL" id="KAG0654090.1"/>
    </source>
</evidence>
<evidence type="ECO:0000313" key="4">
    <source>
        <dbReference type="Proteomes" id="UP000777482"/>
    </source>
</evidence>
<dbReference type="EMBL" id="PUHQ01000162">
    <property type="protein sequence ID" value="KAG0654090.1"/>
    <property type="molecule type" value="Genomic_DNA"/>
</dbReference>
<dbReference type="Pfam" id="PF25459">
    <property type="entry name" value="AIM3_BBC1_C"/>
    <property type="match status" value="1"/>
</dbReference>
<keyword evidence="4" id="KW-1185">Reference proteome</keyword>
<name>A0A9P6VU99_RHOMI</name>
<reference evidence="3 4" key="1">
    <citation type="submission" date="2020-11" db="EMBL/GenBank/DDBJ databases">
        <title>Kefir isolates.</title>
        <authorList>
            <person name="Marcisauskas S."/>
            <person name="Kim Y."/>
            <person name="Blasche S."/>
        </authorList>
    </citation>
    <scope>NUCLEOTIDE SEQUENCE [LARGE SCALE GENOMIC DNA]</scope>
    <source>
        <strain evidence="3 4">KR</strain>
    </source>
</reference>
<feature type="region of interest" description="Disordered" evidence="1">
    <location>
        <begin position="1"/>
        <end position="72"/>
    </location>
</feature>
<dbReference type="AlphaFoldDB" id="A0A9P6VU99"/>